<gene>
    <name evidence="1" type="ORF">F0919_03500</name>
</gene>
<comment type="caution">
    <text evidence="1">The sequence shown here is derived from an EMBL/GenBank/DDBJ whole genome shotgun (WGS) entry which is preliminary data.</text>
</comment>
<reference evidence="1 2" key="1">
    <citation type="submission" date="2019-09" db="EMBL/GenBank/DDBJ databases">
        <title>Genome sequence and assembly of Taibaiella sp.</title>
        <authorList>
            <person name="Chhetri G."/>
        </authorList>
    </citation>
    <scope>NUCLEOTIDE SEQUENCE [LARGE SCALE GENOMIC DNA]</scope>
    <source>
        <strain evidence="1 2">KVB11</strain>
    </source>
</reference>
<dbReference type="RefSeq" id="WP_150031325.1">
    <property type="nucleotide sequence ID" value="NZ_VWSH01000001.1"/>
</dbReference>
<dbReference type="Proteomes" id="UP000323632">
    <property type="component" value="Unassembled WGS sequence"/>
</dbReference>
<name>A0A5M6CNF2_9BACT</name>
<dbReference type="EMBL" id="VWSH01000001">
    <property type="protein sequence ID" value="KAA5536748.1"/>
    <property type="molecule type" value="Genomic_DNA"/>
</dbReference>
<sequence length="303" mass="30681">MPDNLSLSNINANTIDIDISGGGTSVTLPAADATANTAGLMSADDKAKIILQDGNAFSSDMNIGTKNSNTLNFKINNTTVGQFATSGNFYTNKIGFLQSGAGSPNSALITFASSGVTISRNVANSNTTLTVNQAHASSTGNTLTLQKAGSDQLSMNSTGILKVNNLAGTGTRMVTADSTGNLSASTEVTSGTYTPTTAITPTGTATPQGFTYMRVGNIVHVSGRLDCTGITGGISDVQVTLPIASTLNVATDVLGVVTGNGLSGASPNLVIGVPGAGNNYAQVKFFATSGSPAVYVQFQYQVI</sequence>
<proteinExistence type="predicted"/>
<protein>
    <submittedName>
        <fullName evidence="1">Uncharacterized protein</fullName>
    </submittedName>
</protein>
<evidence type="ECO:0000313" key="1">
    <source>
        <dbReference type="EMBL" id="KAA5536748.1"/>
    </source>
</evidence>
<dbReference type="AlphaFoldDB" id="A0A5M6CNF2"/>
<evidence type="ECO:0000313" key="2">
    <source>
        <dbReference type="Proteomes" id="UP000323632"/>
    </source>
</evidence>
<keyword evidence="2" id="KW-1185">Reference proteome</keyword>
<organism evidence="1 2">
    <name type="scientific">Taibaiella lutea</name>
    <dbReference type="NCBI Taxonomy" id="2608001"/>
    <lineage>
        <taxon>Bacteria</taxon>
        <taxon>Pseudomonadati</taxon>
        <taxon>Bacteroidota</taxon>
        <taxon>Chitinophagia</taxon>
        <taxon>Chitinophagales</taxon>
        <taxon>Chitinophagaceae</taxon>
        <taxon>Taibaiella</taxon>
    </lineage>
</organism>
<accession>A0A5M6CNF2</accession>